<evidence type="ECO:0000256" key="1">
    <source>
        <dbReference type="ARBA" id="ARBA00023125"/>
    </source>
</evidence>
<dbReference type="SMART" id="SM00530">
    <property type="entry name" value="HTH_XRE"/>
    <property type="match status" value="1"/>
</dbReference>
<dbReference type="GO" id="GO:0003677">
    <property type="term" value="F:DNA binding"/>
    <property type="evidence" value="ECO:0007669"/>
    <property type="project" value="UniProtKB-KW"/>
</dbReference>
<evidence type="ECO:0000313" key="4">
    <source>
        <dbReference type="Proteomes" id="UP000620366"/>
    </source>
</evidence>
<dbReference type="PROSITE" id="PS50943">
    <property type="entry name" value="HTH_CROC1"/>
    <property type="match status" value="1"/>
</dbReference>
<evidence type="ECO:0000259" key="2">
    <source>
        <dbReference type="PROSITE" id="PS50943"/>
    </source>
</evidence>
<keyword evidence="1" id="KW-0238">DNA-binding</keyword>
<dbReference type="Pfam" id="PF01381">
    <property type="entry name" value="HTH_3"/>
    <property type="match status" value="1"/>
</dbReference>
<dbReference type="InterPro" id="IPR001387">
    <property type="entry name" value="Cro/C1-type_HTH"/>
</dbReference>
<protein>
    <submittedName>
        <fullName evidence="3">Helix-turn-helix transcriptional regulator</fullName>
    </submittedName>
</protein>
<sequence>MQERFKTKYRTLGLNIAYFRKQKGWTQEDLAEHSRIDRSSISKTEIAWSGTSLDTVFAIAEALEVPVSKLFEER</sequence>
<dbReference type="PANTHER" id="PTHR46558">
    <property type="entry name" value="TRACRIPTIONAL REGULATORY PROTEIN-RELATED-RELATED"/>
    <property type="match status" value="1"/>
</dbReference>
<dbReference type="PANTHER" id="PTHR46558:SF4">
    <property type="entry name" value="DNA-BIDING PHAGE PROTEIN"/>
    <property type="match status" value="1"/>
</dbReference>
<accession>A0A926DC58</accession>
<reference evidence="3" key="1">
    <citation type="submission" date="2020-08" db="EMBL/GenBank/DDBJ databases">
        <title>Genome public.</title>
        <authorList>
            <person name="Liu C."/>
            <person name="Sun Q."/>
        </authorList>
    </citation>
    <scope>NUCLEOTIDE SEQUENCE</scope>
    <source>
        <strain evidence="3">BX7</strain>
    </source>
</reference>
<dbReference type="SUPFAM" id="SSF47413">
    <property type="entry name" value="lambda repressor-like DNA-binding domains"/>
    <property type="match status" value="1"/>
</dbReference>
<feature type="domain" description="HTH cro/C1-type" evidence="2">
    <location>
        <begin position="16"/>
        <end position="70"/>
    </location>
</feature>
<dbReference type="InterPro" id="IPR010982">
    <property type="entry name" value="Lambda_DNA-bd_dom_sf"/>
</dbReference>
<dbReference type="CDD" id="cd00093">
    <property type="entry name" value="HTH_XRE"/>
    <property type="match status" value="1"/>
</dbReference>
<dbReference type="AlphaFoldDB" id="A0A926DC58"/>
<name>A0A926DC58_9FIRM</name>
<dbReference type="Gene3D" id="1.10.260.40">
    <property type="entry name" value="lambda repressor-like DNA-binding domains"/>
    <property type="match status" value="1"/>
</dbReference>
<dbReference type="Proteomes" id="UP000620366">
    <property type="component" value="Unassembled WGS sequence"/>
</dbReference>
<evidence type="ECO:0000313" key="3">
    <source>
        <dbReference type="EMBL" id="MBC8535121.1"/>
    </source>
</evidence>
<keyword evidence="4" id="KW-1185">Reference proteome</keyword>
<proteinExistence type="predicted"/>
<organism evidence="3 4">
    <name type="scientific">Feifania hominis</name>
    <dbReference type="NCBI Taxonomy" id="2763660"/>
    <lineage>
        <taxon>Bacteria</taxon>
        <taxon>Bacillati</taxon>
        <taxon>Bacillota</taxon>
        <taxon>Clostridia</taxon>
        <taxon>Eubacteriales</taxon>
        <taxon>Feifaniaceae</taxon>
        <taxon>Feifania</taxon>
    </lineage>
</organism>
<gene>
    <name evidence="3" type="ORF">H8695_00220</name>
</gene>
<dbReference type="EMBL" id="JACRSP010000001">
    <property type="protein sequence ID" value="MBC8535121.1"/>
    <property type="molecule type" value="Genomic_DNA"/>
</dbReference>
<comment type="caution">
    <text evidence="3">The sequence shown here is derived from an EMBL/GenBank/DDBJ whole genome shotgun (WGS) entry which is preliminary data.</text>
</comment>
<dbReference type="RefSeq" id="WP_249298752.1">
    <property type="nucleotide sequence ID" value="NZ_JACRSP010000001.1"/>
</dbReference>